<dbReference type="PATRIC" id="fig|1255043.3.peg.8"/>
<dbReference type="AlphaFoldDB" id="L0DRT6"/>
<evidence type="ECO:0000313" key="2">
    <source>
        <dbReference type="EMBL" id="AGA31723.1"/>
    </source>
</evidence>
<evidence type="ECO:0000313" key="3">
    <source>
        <dbReference type="Proteomes" id="UP000010809"/>
    </source>
</evidence>
<accession>L0DRT6</accession>
<name>L0DRT6_THIND</name>
<proteinExistence type="predicted"/>
<reference evidence="2" key="1">
    <citation type="submission" date="2015-12" db="EMBL/GenBank/DDBJ databases">
        <authorList>
            <person name="Tikhonova T.V."/>
            <person name="Pavlov A.R."/>
            <person name="Beletsky A.V."/>
            <person name="Mardanov A.V."/>
            <person name="Sorokin D.Y."/>
            <person name="Ravin N.V."/>
            <person name="Popov V.O."/>
        </authorList>
    </citation>
    <scope>NUCLEOTIDE SEQUENCE</scope>
    <source>
        <strain evidence="2">DSM 14787</strain>
    </source>
</reference>
<sequence>MDATKRDLTPKCPRNARLDEDETRQDMDTLEEWLASS</sequence>
<dbReference type="EMBL" id="CP003989">
    <property type="protein sequence ID" value="AGA31723.1"/>
    <property type="molecule type" value="Genomic_DNA"/>
</dbReference>
<organism evidence="2 3">
    <name type="scientific">Thioalkalivibrio nitratireducens (strain DSM 14787 / UNIQEM 213 / ALEN2)</name>
    <dbReference type="NCBI Taxonomy" id="1255043"/>
    <lineage>
        <taxon>Bacteria</taxon>
        <taxon>Pseudomonadati</taxon>
        <taxon>Pseudomonadota</taxon>
        <taxon>Gammaproteobacteria</taxon>
        <taxon>Chromatiales</taxon>
        <taxon>Ectothiorhodospiraceae</taxon>
        <taxon>Thioalkalivibrio</taxon>
    </lineage>
</organism>
<dbReference type="HOGENOM" id="CLU_3349834_0_0_6"/>
<feature type="compositionally biased region" description="Acidic residues" evidence="1">
    <location>
        <begin position="19"/>
        <end position="31"/>
    </location>
</feature>
<gene>
    <name evidence="2" type="ordered locus">TVNIR_0008</name>
</gene>
<dbReference type="Proteomes" id="UP000010809">
    <property type="component" value="Chromosome"/>
</dbReference>
<keyword evidence="3" id="KW-1185">Reference proteome</keyword>
<protein>
    <submittedName>
        <fullName evidence="2">Prevent-host-death family protein</fullName>
    </submittedName>
</protein>
<feature type="region of interest" description="Disordered" evidence="1">
    <location>
        <begin position="1"/>
        <end position="37"/>
    </location>
</feature>
<evidence type="ECO:0000256" key="1">
    <source>
        <dbReference type="SAM" id="MobiDB-lite"/>
    </source>
</evidence>
<dbReference type="KEGG" id="tni:TVNIR_0008"/>